<comment type="caution">
    <text evidence="2">The sequence shown here is derived from an EMBL/GenBank/DDBJ whole genome shotgun (WGS) entry which is preliminary data.</text>
</comment>
<gene>
    <name evidence="2" type="ORF">GN244_ATG20306</name>
</gene>
<feature type="compositionally biased region" description="Polar residues" evidence="1">
    <location>
        <begin position="48"/>
        <end position="60"/>
    </location>
</feature>
<dbReference type="Proteomes" id="UP000602510">
    <property type="component" value="Unassembled WGS sequence"/>
</dbReference>
<evidence type="ECO:0000256" key="1">
    <source>
        <dbReference type="SAM" id="MobiDB-lite"/>
    </source>
</evidence>
<name>A0A833W3D6_PHYIN</name>
<accession>A0A833W3D6</accession>
<feature type="region of interest" description="Disordered" evidence="1">
    <location>
        <begin position="38"/>
        <end position="60"/>
    </location>
</feature>
<evidence type="ECO:0000313" key="3">
    <source>
        <dbReference type="Proteomes" id="UP000602510"/>
    </source>
</evidence>
<feature type="compositionally biased region" description="Basic and acidic residues" evidence="1">
    <location>
        <begin position="10"/>
        <end position="23"/>
    </location>
</feature>
<dbReference type="EMBL" id="WSZM01001171">
    <property type="protein sequence ID" value="KAF4028038.1"/>
    <property type="molecule type" value="Genomic_DNA"/>
</dbReference>
<evidence type="ECO:0000313" key="2">
    <source>
        <dbReference type="EMBL" id="KAF4028038.1"/>
    </source>
</evidence>
<feature type="region of interest" description="Disordered" evidence="1">
    <location>
        <begin position="1"/>
        <end position="26"/>
    </location>
</feature>
<reference evidence="2" key="1">
    <citation type="submission" date="2020-04" db="EMBL/GenBank/DDBJ databases">
        <title>Hybrid Assembly of Korean Phytophthora infestans isolates.</title>
        <authorList>
            <person name="Prokchorchik M."/>
            <person name="Lee Y."/>
            <person name="Seo J."/>
            <person name="Cho J.-H."/>
            <person name="Park Y.-E."/>
            <person name="Jang D.-C."/>
            <person name="Im J.-S."/>
            <person name="Choi J.-G."/>
            <person name="Park H.-J."/>
            <person name="Lee G.-B."/>
            <person name="Lee Y.-G."/>
            <person name="Hong S.-Y."/>
            <person name="Cho K."/>
            <person name="Sohn K.H."/>
        </authorList>
    </citation>
    <scope>NUCLEOTIDE SEQUENCE</scope>
    <source>
        <strain evidence="2">KR_1_A1</strain>
    </source>
</reference>
<dbReference type="AlphaFoldDB" id="A0A833W3D6"/>
<protein>
    <submittedName>
        <fullName evidence="2">Uncharacterized protein</fullName>
    </submittedName>
</protein>
<proteinExistence type="predicted"/>
<organism evidence="2 3">
    <name type="scientific">Phytophthora infestans</name>
    <name type="common">Potato late blight agent</name>
    <name type="synonym">Botrytis infestans</name>
    <dbReference type="NCBI Taxonomy" id="4787"/>
    <lineage>
        <taxon>Eukaryota</taxon>
        <taxon>Sar</taxon>
        <taxon>Stramenopiles</taxon>
        <taxon>Oomycota</taxon>
        <taxon>Peronosporomycetes</taxon>
        <taxon>Peronosporales</taxon>
        <taxon>Peronosporaceae</taxon>
        <taxon>Phytophthora</taxon>
    </lineage>
</organism>
<sequence length="60" mass="7087">MKLVMLNIGRNERDQRQRDERESANQQMMMMLMTQLISRIHNPRARKPNNNDTQSDGTAD</sequence>
<keyword evidence="3" id="KW-1185">Reference proteome</keyword>